<reference evidence="10 11" key="1">
    <citation type="submission" date="2019-04" db="EMBL/GenBank/DDBJ databases">
        <title>Pedobacter sp. AR-3-17 sp. nov., isolated from Arctic soil.</title>
        <authorList>
            <person name="Dahal R.H."/>
            <person name="Kim D.-U."/>
        </authorList>
    </citation>
    <scope>NUCLEOTIDE SEQUENCE [LARGE SCALE GENOMIC DNA]</scope>
    <source>
        <strain evidence="10 11">AR-3-17</strain>
    </source>
</reference>
<dbReference type="NCBIfam" id="NF009205">
    <property type="entry name" value="PRK12553.1"/>
    <property type="match status" value="1"/>
</dbReference>
<organism evidence="10 11">
    <name type="scientific">Pedobacter cryophilus</name>
    <dbReference type="NCBI Taxonomy" id="2571271"/>
    <lineage>
        <taxon>Bacteria</taxon>
        <taxon>Pseudomonadati</taxon>
        <taxon>Bacteroidota</taxon>
        <taxon>Sphingobacteriia</taxon>
        <taxon>Sphingobacteriales</taxon>
        <taxon>Sphingobacteriaceae</taxon>
        <taxon>Pedobacter</taxon>
    </lineage>
</organism>
<sequence>MNIDKNEFRKYAVKHHRIGGAHVDRYINHTEGILRPSGMTPYIIEERQLNVAQMDVFSRLMMDRIIFLGDAIYDQNANIIQAQLLFLQSTDAKRDIQIYINSPGGSVYAGLGIYDTMQYISPDVATICTGMAASMGAVIMCAGTKGKRAALPHARIMIHQPSGGAQGVASDMEINLREMLKLKKELYDIISKHSGQTYDWVEKASDRDYWMKADEAKTFGMVDEVLGSNSEK</sequence>
<dbReference type="GO" id="GO:0006515">
    <property type="term" value="P:protein quality control for misfolded or incompletely synthesized proteins"/>
    <property type="evidence" value="ECO:0007669"/>
    <property type="project" value="TreeGrafter"/>
</dbReference>
<evidence type="ECO:0000256" key="6">
    <source>
        <dbReference type="ARBA" id="ARBA00034021"/>
    </source>
</evidence>
<evidence type="ECO:0000256" key="7">
    <source>
        <dbReference type="HAMAP-Rule" id="MF_00444"/>
    </source>
</evidence>
<dbReference type="GO" id="GO:0051117">
    <property type="term" value="F:ATPase binding"/>
    <property type="evidence" value="ECO:0007669"/>
    <property type="project" value="TreeGrafter"/>
</dbReference>
<dbReference type="InterPro" id="IPR001907">
    <property type="entry name" value="ClpP"/>
</dbReference>
<evidence type="ECO:0000256" key="4">
    <source>
        <dbReference type="ARBA" id="ARBA00022801"/>
    </source>
</evidence>
<feature type="active site" description="Nucleophile" evidence="7">
    <location>
        <position position="134"/>
    </location>
</feature>
<evidence type="ECO:0000256" key="5">
    <source>
        <dbReference type="ARBA" id="ARBA00022825"/>
    </source>
</evidence>
<dbReference type="GO" id="GO:0005737">
    <property type="term" value="C:cytoplasm"/>
    <property type="evidence" value="ECO:0007669"/>
    <property type="project" value="UniProtKB-SubCell"/>
</dbReference>
<dbReference type="HAMAP" id="MF_00444">
    <property type="entry name" value="ClpP"/>
    <property type="match status" value="1"/>
</dbReference>
<evidence type="ECO:0000256" key="2">
    <source>
        <dbReference type="ARBA" id="ARBA00022490"/>
    </source>
</evidence>
<dbReference type="CDD" id="cd07017">
    <property type="entry name" value="S14_ClpP_2"/>
    <property type="match status" value="1"/>
</dbReference>
<evidence type="ECO:0000256" key="3">
    <source>
        <dbReference type="ARBA" id="ARBA00022670"/>
    </source>
</evidence>
<dbReference type="FunFam" id="3.90.226.10:FF:000002">
    <property type="entry name" value="ATP-dependent Clp protease proteolytic subunit"/>
    <property type="match status" value="1"/>
</dbReference>
<evidence type="ECO:0000256" key="8">
    <source>
        <dbReference type="PROSITE-ProRule" id="PRU10086"/>
    </source>
</evidence>
<dbReference type="PRINTS" id="PR00127">
    <property type="entry name" value="CLPPROTEASEP"/>
</dbReference>
<dbReference type="RefSeq" id="WP_136826911.1">
    <property type="nucleotide sequence ID" value="NZ_SWBP01000004.1"/>
</dbReference>
<feature type="active site" evidence="7 8">
    <location>
        <position position="159"/>
    </location>
</feature>
<dbReference type="PANTHER" id="PTHR10381:SF70">
    <property type="entry name" value="ATP-DEPENDENT CLP PROTEASE PROTEOLYTIC SUBUNIT"/>
    <property type="match status" value="1"/>
</dbReference>
<dbReference type="EMBL" id="SWBP01000004">
    <property type="protein sequence ID" value="TKB96946.1"/>
    <property type="molecule type" value="Genomic_DNA"/>
</dbReference>
<dbReference type="PANTHER" id="PTHR10381">
    <property type="entry name" value="ATP-DEPENDENT CLP PROTEASE PROTEOLYTIC SUBUNIT"/>
    <property type="match status" value="1"/>
</dbReference>
<evidence type="ECO:0000256" key="1">
    <source>
        <dbReference type="ARBA" id="ARBA00007039"/>
    </source>
</evidence>
<keyword evidence="5 7" id="KW-0720">Serine protease</keyword>
<dbReference type="Pfam" id="PF00574">
    <property type="entry name" value="CLP_protease"/>
    <property type="match status" value="1"/>
</dbReference>
<comment type="catalytic activity">
    <reaction evidence="6 7 8">
        <text>Hydrolysis of proteins to small peptides in the presence of ATP and magnesium. alpha-casein is the usual test substrate. In the absence of ATP, only oligopeptides shorter than five residues are hydrolyzed (such as succinyl-Leu-Tyr-|-NHMec, and Leu-Tyr-Leu-|-Tyr-Trp, in which cleavage of the -Tyr-|-Leu- and -Tyr-|-Trp bonds also occurs).</text>
        <dbReference type="EC" id="3.4.21.92"/>
    </reaction>
</comment>
<gene>
    <name evidence="7" type="primary">clpP</name>
    <name evidence="10" type="ORF">FA046_12815</name>
</gene>
<comment type="caution">
    <text evidence="10">The sequence shown here is derived from an EMBL/GenBank/DDBJ whole genome shotgun (WGS) entry which is preliminary data.</text>
</comment>
<dbReference type="InterPro" id="IPR029045">
    <property type="entry name" value="ClpP/crotonase-like_dom_sf"/>
</dbReference>
<comment type="similarity">
    <text evidence="1 7 9">Belongs to the peptidase S14 family.</text>
</comment>
<comment type="function">
    <text evidence="7">Cleaves peptides in various proteins in a process that requires ATP hydrolysis. Has a chymotrypsin-like activity. Plays a major role in the degradation of misfolded proteins.</text>
</comment>
<dbReference type="NCBIfam" id="NF001368">
    <property type="entry name" value="PRK00277.1"/>
    <property type="match status" value="1"/>
</dbReference>
<dbReference type="InterPro" id="IPR033135">
    <property type="entry name" value="ClpP_His_AS"/>
</dbReference>
<dbReference type="Gene3D" id="3.90.226.10">
    <property type="entry name" value="2-enoyl-CoA Hydratase, Chain A, domain 1"/>
    <property type="match status" value="1"/>
</dbReference>
<dbReference type="PROSITE" id="PS00382">
    <property type="entry name" value="CLP_PROTEASE_HIS"/>
    <property type="match status" value="1"/>
</dbReference>
<evidence type="ECO:0000256" key="9">
    <source>
        <dbReference type="RuleBase" id="RU003567"/>
    </source>
</evidence>
<proteinExistence type="inferred from homology"/>
<dbReference type="GO" id="GO:0004176">
    <property type="term" value="F:ATP-dependent peptidase activity"/>
    <property type="evidence" value="ECO:0007669"/>
    <property type="project" value="InterPro"/>
</dbReference>
<name>A0A4U1BZK6_9SPHI</name>
<dbReference type="OrthoDB" id="9802800at2"/>
<protein>
    <recommendedName>
        <fullName evidence="7 9">ATP-dependent Clp protease proteolytic subunit</fullName>
        <ecNumber evidence="7">3.4.21.92</ecNumber>
    </recommendedName>
    <alternativeName>
        <fullName evidence="7">Endopeptidase Clp</fullName>
    </alternativeName>
</protein>
<dbReference type="GO" id="GO:0004252">
    <property type="term" value="F:serine-type endopeptidase activity"/>
    <property type="evidence" value="ECO:0007669"/>
    <property type="project" value="UniProtKB-UniRule"/>
</dbReference>
<dbReference type="GO" id="GO:0009368">
    <property type="term" value="C:endopeptidase Clp complex"/>
    <property type="evidence" value="ECO:0007669"/>
    <property type="project" value="TreeGrafter"/>
</dbReference>
<evidence type="ECO:0000313" key="10">
    <source>
        <dbReference type="EMBL" id="TKB96946.1"/>
    </source>
</evidence>
<keyword evidence="4 7" id="KW-0378">Hydrolase</keyword>
<dbReference type="SUPFAM" id="SSF52096">
    <property type="entry name" value="ClpP/crotonase"/>
    <property type="match status" value="1"/>
</dbReference>
<accession>A0A4U1BZK6</accession>
<dbReference type="AlphaFoldDB" id="A0A4U1BZK6"/>
<keyword evidence="2 7" id="KW-0963">Cytoplasm</keyword>
<dbReference type="InterPro" id="IPR023562">
    <property type="entry name" value="ClpP/TepA"/>
</dbReference>
<keyword evidence="11" id="KW-1185">Reference proteome</keyword>
<evidence type="ECO:0000313" key="11">
    <source>
        <dbReference type="Proteomes" id="UP000308181"/>
    </source>
</evidence>
<comment type="subunit">
    <text evidence="7">Fourteen ClpP subunits assemble into 2 heptameric rings which stack back to back to give a disk-like structure with a central cavity, resembling the structure of eukaryotic proteasomes.</text>
</comment>
<comment type="subcellular location">
    <subcellularLocation>
        <location evidence="7">Cytoplasm</location>
    </subcellularLocation>
</comment>
<keyword evidence="3 7" id="KW-0645">Protease</keyword>
<dbReference type="EC" id="3.4.21.92" evidence="7"/>
<dbReference type="Proteomes" id="UP000308181">
    <property type="component" value="Unassembled WGS sequence"/>
</dbReference>